<keyword evidence="2" id="KW-0812">Transmembrane</keyword>
<feature type="compositionally biased region" description="Polar residues" evidence="1">
    <location>
        <begin position="49"/>
        <end position="72"/>
    </location>
</feature>
<dbReference type="AlphaFoldDB" id="K0TEN8"/>
<feature type="transmembrane region" description="Helical" evidence="2">
    <location>
        <begin position="206"/>
        <end position="228"/>
    </location>
</feature>
<evidence type="ECO:0000256" key="1">
    <source>
        <dbReference type="SAM" id="MobiDB-lite"/>
    </source>
</evidence>
<evidence type="ECO:0000313" key="3">
    <source>
        <dbReference type="EMBL" id="EJK71976.1"/>
    </source>
</evidence>
<protein>
    <submittedName>
        <fullName evidence="3">Uncharacterized protein</fullName>
    </submittedName>
</protein>
<feature type="region of interest" description="Disordered" evidence="1">
    <location>
        <begin position="49"/>
        <end position="123"/>
    </location>
</feature>
<name>K0TEN8_THAOC</name>
<comment type="caution">
    <text evidence="3">The sequence shown here is derived from an EMBL/GenBank/DDBJ whole genome shotgun (WGS) entry which is preliminary data.</text>
</comment>
<keyword evidence="2" id="KW-1133">Transmembrane helix</keyword>
<dbReference type="Proteomes" id="UP000266841">
    <property type="component" value="Unassembled WGS sequence"/>
</dbReference>
<gene>
    <name evidence="3" type="ORF">THAOC_06536</name>
</gene>
<evidence type="ECO:0000256" key="2">
    <source>
        <dbReference type="SAM" id="Phobius"/>
    </source>
</evidence>
<keyword evidence="2" id="KW-0472">Membrane</keyword>
<feature type="transmembrane region" description="Helical" evidence="2">
    <location>
        <begin position="240"/>
        <end position="267"/>
    </location>
</feature>
<accession>K0TEN8</accession>
<reference evidence="3 4" key="1">
    <citation type="journal article" date="2012" name="Genome Biol.">
        <title>Genome and low-iron response of an oceanic diatom adapted to chronic iron limitation.</title>
        <authorList>
            <person name="Lommer M."/>
            <person name="Specht M."/>
            <person name="Roy A.S."/>
            <person name="Kraemer L."/>
            <person name="Andreson R."/>
            <person name="Gutowska M.A."/>
            <person name="Wolf J."/>
            <person name="Bergner S.V."/>
            <person name="Schilhabel M.B."/>
            <person name="Klostermeier U.C."/>
            <person name="Beiko R.G."/>
            <person name="Rosenstiel P."/>
            <person name="Hippler M."/>
            <person name="Laroche J."/>
        </authorList>
    </citation>
    <scope>NUCLEOTIDE SEQUENCE [LARGE SCALE GENOMIC DNA]</scope>
    <source>
        <strain evidence="3 4">CCMP1005</strain>
    </source>
</reference>
<proteinExistence type="predicted"/>
<keyword evidence="4" id="KW-1185">Reference proteome</keyword>
<dbReference type="EMBL" id="AGNL01006525">
    <property type="protein sequence ID" value="EJK71976.1"/>
    <property type="molecule type" value="Genomic_DNA"/>
</dbReference>
<evidence type="ECO:0000313" key="4">
    <source>
        <dbReference type="Proteomes" id="UP000266841"/>
    </source>
</evidence>
<organism evidence="3 4">
    <name type="scientific">Thalassiosira oceanica</name>
    <name type="common">Marine diatom</name>
    <dbReference type="NCBI Taxonomy" id="159749"/>
    <lineage>
        <taxon>Eukaryota</taxon>
        <taxon>Sar</taxon>
        <taxon>Stramenopiles</taxon>
        <taxon>Ochrophyta</taxon>
        <taxon>Bacillariophyta</taxon>
        <taxon>Coscinodiscophyceae</taxon>
        <taxon>Thalassiosirophycidae</taxon>
        <taxon>Thalassiosirales</taxon>
        <taxon>Thalassiosiraceae</taxon>
        <taxon>Thalassiosira</taxon>
    </lineage>
</organism>
<sequence>MARQWFCPDSTKLDPHSRMKLQVTTLTRPFSSLSASELIEMCHMDTTLVDNTSDPKSNTPDNNDDSVITSGSLPLRAGDLVPVNRDGGPELIPMDDADSTIASGSPPLSTGDPAQAAQDGGTALGLHSAPLHAPLIMDDGVLTAGVPSADTDKHAVASMEGSLVTAASPADVLSAIADISGVPVVETAGYTVTNAISIGNIYADPWQYLAIMNMPVQFWIYATLVISMSPGKSRGRFSPYALTHVLVPILVLMCFSVSSSILGIGLLTHYCGAWCPWTPPPGSTFTFALPGLGPGWESL</sequence>